<dbReference type="PATRIC" id="fig|294671.3.peg.816"/>
<name>A0A126QYW4_METOL</name>
<evidence type="ECO:0000256" key="2">
    <source>
        <dbReference type="ARBA" id="ARBA00022723"/>
    </source>
</evidence>
<dbReference type="InterPro" id="IPR050572">
    <property type="entry name" value="Fe-S_Ferredoxin"/>
</dbReference>
<evidence type="ECO:0000256" key="4">
    <source>
        <dbReference type="ARBA" id="ARBA00023014"/>
    </source>
</evidence>
<keyword evidence="3" id="KW-0408">Iron</keyword>
<evidence type="ECO:0000313" key="7">
    <source>
        <dbReference type="EMBL" id="SFL30346.1"/>
    </source>
</evidence>
<dbReference type="GO" id="GO:0046872">
    <property type="term" value="F:metal ion binding"/>
    <property type="evidence" value="ECO:0007669"/>
    <property type="project" value="UniProtKB-KW"/>
</dbReference>
<dbReference type="PROSITE" id="PS51379">
    <property type="entry name" value="4FE4S_FER_2"/>
    <property type="match status" value="2"/>
</dbReference>
<evidence type="ECO:0000256" key="1">
    <source>
        <dbReference type="ARBA" id="ARBA00022485"/>
    </source>
</evidence>
<evidence type="ECO:0000313" key="8">
    <source>
        <dbReference type="Proteomes" id="UP000066376"/>
    </source>
</evidence>
<evidence type="ECO:0000313" key="9">
    <source>
        <dbReference type="Proteomes" id="UP000183442"/>
    </source>
</evidence>
<accession>A0A126QYW4</accession>
<proteinExistence type="predicted"/>
<reference evidence="8" key="2">
    <citation type="submission" date="2016-02" db="EMBL/GenBank/DDBJ databases">
        <title>The draft genome sequence of the rumen methanogen Methanobrevibacter olleyae YLM1.</title>
        <authorList>
            <consortium name="New Zealand Agricultural Greenhouse Gas Research Centre/Pastoral Greenhouse Gas Research Consortium"/>
            <person name="Kelly W.J."/>
            <person name="Li D."/>
            <person name="Lambie S.C."/>
            <person name="Attwood G.T."/>
            <person name="Altermann E."/>
            <person name="Leahy S.C."/>
        </authorList>
    </citation>
    <scope>NUCLEOTIDE SEQUENCE [LARGE SCALE GENOMIC DNA]</scope>
    <source>
        <strain evidence="8">YLM1</strain>
    </source>
</reference>
<protein>
    <submittedName>
        <fullName evidence="7">4Fe-4S dicluster domain-containing protein</fullName>
    </submittedName>
    <submittedName>
        <fullName evidence="6">4Fe-4S ferredoxin iron-sulfur binding domain-containing protein</fullName>
    </submittedName>
</protein>
<dbReference type="AlphaFoldDB" id="A0A126QYW4"/>
<dbReference type="Proteomes" id="UP000183442">
    <property type="component" value="Unassembled WGS sequence"/>
</dbReference>
<reference evidence="7" key="4">
    <citation type="submission" date="2016-10" db="EMBL/GenBank/DDBJ databases">
        <authorList>
            <person name="de Groot N.N."/>
        </authorList>
    </citation>
    <scope>NUCLEOTIDE SEQUENCE [LARGE SCALE GENOMIC DNA]</scope>
    <source>
        <strain evidence="7">DSM 16632</strain>
    </source>
</reference>
<feature type="domain" description="4Fe-4S ferredoxin-type" evidence="5">
    <location>
        <begin position="27"/>
        <end position="56"/>
    </location>
</feature>
<organism evidence="6 8">
    <name type="scientific">Methanobrevibacter olleyae</name>
    <dbReference type="NCBI Taxonomy" id="294671"/>
    <lineage>
        <taxon>Archaea</taxon>
        <taxon>Methanobacteriati</taxon>
        <taxon>Methanobacteriota</taxon>
        <taxon>Methanomada group</taxon>
        <taxon>Methanobacteria</taxon>
        <taxon>Methanobacteriales</taxon>
        <taxon>Methanobacteriaceae</taxon>
        <taxon>Methanobrevibacter</taxon>
    </lineage>
</organism>
<dbReference type="KEGG" id="mol:YLM1_0783"/>
<evidence type="ECO:0000313" key="6">
    <source>
        <dbReference type="EMBL" id="AMK15340.1"/>
    </source>
</evidence>
<feature type="domain" description="4Fe-4S ferredoxin-type" evidence="5">
    <location>
        <begin position="58"/>
        <end position="86"/>
    </location>
</feature>
<keyword evidence="2" id="KW-0479">Metal-binding</keyword>
<gene>
    <name evidence="7" type="ORF">SAMN02910297_00526</name>
    <name evidence="6" type="ORF">YLM1_0783</name>
</gene>
<dbReference type="Pfam" id="PF12838">
    <property type="entry name" value="Fer4_7"/>
    <property type="match status" value="1"/>
</dbReference>
<dbReference type="Gene3D" id="3.30.70.20">
    <property type="match status" value="2"/>
</dbReference>
<dbReference type="EMBL" id="CP014265">
    <property type="protein sequence ID" value="AMK15340.1"/>
    <property type="molecule type" value="Genomic_DNA"/>
</dbReference>
<dbReference type="PROSITE" id="PS00198">
    <property type="entry name" value="4FE4S_FER_1"/>
    <property type="match status" value="2"/>
</dbReference>
<dbReference type="SUPFAM" id="SSF54862">
    <property type="entry name" value="4Fe-4S ferredoxins"/>
    <property type="match status" value="1"/>
</dbReference>
<dbReference type="GeneID" id="28489079"/>
<keyword evidence="1" id="KW-0004">4Fe-4S</keyword>
<dbReference type="PANTHER" id="PTHR43687">
    <property type="entry name" value="ADENYLYLSULFATE REDUCTASE, BETA SUBUNIT"/>
    <property type="match status" value="1"/>
</dbReference>
<keyword evidence="8" id="KW-1185">Reference proteome</keyword>
<dbReference type="RefSeq" id="WP_067146507.1">
    <property type="nucleotide sequence ID" value="NZ_CP014265.1"/>
</dbReference>
<dbReference type="Proteomes" id="UP000066376">
    <property type="component" value="Chromosome"/>
</dbReference>
<dbReference type="GO" id="GO:0051539">
    <property type="term" value="F:4 iron, 4 sulfur cluster binding"/>
    <property type="evidence" value="ECO:0007669"/>
    <property type="project" value="UniProtKB-KW"/>
</dbReference>
<evidence type="ECO:0000259" key="5">
    <source>
        <dbReference type="PROSITE" id="PS51379"/>
    </source>
</evidence>
<dbReference type="STRING" id="294671.YLM1_0783"/>
<dbReference type="InterPro" id="IPR017900">
    <property type="entry name" value="4Fe4S_Fe_S_CS"/>
</dbReference>
<reference evidence="6 8" key="1">
    <citation type="journal article" date="2016" name="Genome Announc.">
        <title>Draft Genome Sequence of the Rumen Methanogen Methanobrevibacter olleyae YLM1.</title>
        <authorList>
            <person name="Kelly W.J."/>
            <person name="Li D."/>
            <person name="Lambie S.C."/>
            <person name="Cox F."/>
            <person name="Attwood G.T."/>
            <person name="Altermann E."/>
            <person name="Leahy S.C."/>
        </authorList>
    </citation>
    <scope>NUCLEOTIDE SEQUENCE [LARGE SCALE GENOMIC DNA]</scope>
    <source>
        <strain evidence="6 8">YLM1</strain>
    </source>
</reference>
<dbReference type="GO" id="GO:0016491">
    <property type="term" value="F:oxidoreductase activity"/>
    <property type="evidence" value="ECO:0007669"/>
    <property type="project" value="UniProtKB-ARBA"/>
</dbReference>
<dbReference type="InterPro" id="IPR017896">
    <property type="entry name" value="4Fe4S_Fe-S-bd"/>
</dbReference>
<keyword evidence="4" id="KW-0411">Iron-sulfur</keyword>
<evidence type="ECO:0000256" key="3">
    <source>
        <dbReference type="ARBA" id="ARBA00023004"/>
    </source>
</evidence>
<reference evidence="9" key="3">
    <citation type="submission" date="2016-10" db="EMBL/GenBank/DDBJ databases">
        <authorList>
            <person name="Varghese N."/>
        </authorList>
    </citation>
    <scope>NUCLEOTIDE SEQUENCE [LARGE SCALE GENOMIC DNA]</scope>
    <source>
        <strain evidence="9">DSM 16632</strain>
    </source>
</reference>
<dbReference type="OrthoDB" id="23833at2157"/>
<dbReference type="EMBL" id="FOTL01000005">
    <property type="protein sequence ID" value="SFL30346.1"/>
    <property type="molecule type" value="Genomic_DNA"/>
</dbReference>
<dbReference type="PANTHER" id="PTHR43687:SF1">
    <property type="entry name" value="FERREDOXIN III"/>
    <property type="match status" value="1"/>
</dbReference>
<sequence length="86" mass="9840">MRARARFRGCSSPSLLKSLTRLVKINGEIRANGKKCILCKKCEIICPRGAIQVDKKNRKWYFTPSKCIKCYNCTNICPKNAIMIFP</sequence>